<dbReference type="SUPFAM" id="SSF53098">
    <property type="entry name" value="Ribonuclease H-like"/>
    <property type="match status" value="1"/>
</dbReference>
<evidence type="ECO:0000313" key="4">
    <source>
        <dbReference type="Proteomes" id="UP001054252"/>
    </source>
</evidence>
<gene>
    <name evidence="3" type="ORF">SLEP1_g24709</name>
</gene>
<dbReference type="InterPro" id="IPR001584">
    <property type="entry name" value="Integrase_cat-core"/>
</dbReference>
<dbReference type="InterPro" id="IPR012337">
    <property type="entry name" value="RNaseH-like_sf"/>
</dbReference>
<organism evidence="3 4">
    <name type="scientific">Rubroshorea leprosula</name>
    <dbReference type="NCBI Taxonomy" id="152421"/>
    <lineage>
        <taxon>Eukaryota</taxon>
        <taxon>Viridiplantae</taxon>
        <taxon>Streptophyta</taxon>
        <taxon>Embryophyta</taxon>
        <taxon>Tracheophyta</taxon>
        <taxon>Spermatophyta</taxon>
        <taxon>Magnoliopsida</taxon>
        <taxon>eudicotyledons</taxon>
        <taxon>Gunneridae</taxon>
        <taxon>Pentapetalae</taxon>
        <taxon>rosids</taxon>
        <taxon>malvids</taxon>
        <taxon>Malvales</taxon>
        <taxon>Dipterocarpaceae</taxon>
        <taxon>Rubroshorea</taxon>
    </lineage>
</organism>
<dbReference type="Pfam" id="PF00665">
    <property type="entry name" value="rve"/>
    <property type="match status" value="1"/>
</dbReference>
<dbReference type="GO" id="GO:0015074">
    <property type="term" value="P:DNA integration"/>
    <property type="evidence" value="ECO:0007669"/>
    <property type="project" value="InterPro"/>
</dbReference>
<keyword evidence="4" id="KW-1185">Reference proteome</keyword>
<dbReference type="PANTHER" id="PTHR33437:SF2">
    <property type="entry name" value="OS06G0361200 PROTEIN"/>
    <property type="match status" value="1"/>
</dbReference>
<evidence type="ECO:0000256" key="1">
    <source>
        <dbReference type="SAM" id="MobiDB-lite"/>
    </source>
</evidence>
<name>A0AAV5JMQ8_9ROSI</name>
<evidence type="ECO:0000313" key="3">
    <source>
        <dbReference type="EMBL" id="GKV13723.1"/>
    </source>
</evidence>
<dbReference type="AlphaFoldDB" id="A0AAV5JMQ8"/>
<sequence length="1219" mass="139524">MKDVEYFSSESSEGEEISLKPSHVPTSKLRWVDCPSSPPESLLPTLVIEATSGDQDTLLKAVEGLRKAVAEKDAQIKELQELLATQHLTSDRGKQVAMEESLEQQKQEQLDQTILQNAFHDTTHATVASFTFPELKLLVDDVIRTWQGGTSHSSLMYAKPYTHKIDNLSLPDGYQPPKFQKFNGKGNLRQHIAHFVETCNNAGTYKDFMLEREFLTRFYNTKRTVSLPKLANTKQKKDESVTNFIERWRNLVLNCREKISEISFIYMCVHWGLLYNLQANMPHIFKKLATRAHDLEIQIARHGNFLLTNTRDKKESRKDVKKKVKPSKAKETMAVTTVLGKISQQKPKPKPNPKQDFEVLAIFKQLLALNLIELPTPKCPKEVGRVNDSKYCKYHRISSSTPAYATNPLMAQPKVFGLHLPKEAIQVKFQTNDEEKIAYAYSSMPTFGDMATSALFHVIEAKTSYELLLGRTLIHENGEVLLTWHQCFKYHSNGKTKCVMAEKDPFTKEESHFSDANFYEKEDDDSEAFPIKMPQIKQKNDGKIIVHPIKDPSSSSKVHLSIEDVKVLKEDLVLPLSTLSKLGISNPVIKEVVEIVIEHEKKPQGWFDPRPQMLLKKIGFKERESQQLGDLNSILIGPVPSPLTIQENLSQKPLVFYRLGAKQQNSKKVSKSQKVQKNKNKYVQRKEFQWRRKDIFDGQEISKLFAEVKVAESNHVSIEKIFYSDDYLDEEPNPAPEAFKGGRQATIDELKQHNLDTKDDLRPIFLNVSLSSEEEARYVQLLTKYKDVFAWSYKEMLGLDPKVAIHRLAMTHGVRPMKQSQRHFRPKLIPQIEAEAIKVQALANFLADHPIPAEWELLEGLPDEEVFFIDVWPSWKLYFDGASRRDGARAGVVLEMALEMQIYQLNVYGDSSLVVNQLIKEFDVLSDLGGVLIPSRVICREDLWGLHCKGQSFDGVLLRCLDGDKSSKVIEEAHSRICGTHQSGPKLHYRIRRMGYYWPTMPPEPLHPTIASWPFDAWGLDVIGPITLKSSARHAYILAATDYFSKWVKTVPLREVKKENVVDFIRVNIIYRYGVPRYIITNNGKPFSNSLIDKLCARFKFAQHFSSMYNAAANGLAESFNKTLCNLLNEVVSKSKWDWHERTAVLFLECQIPSLKIAIQEGLTDEQNVKLHLQELEALDEKRLETQQHLECYQARLSRAFNKKVRLRAFQVGHVVLAV</sequence>
<accession>A0AAV5JMQ8</accession>
<dbReference type="Proteomes" id="UP001054252">
    <property type="component" value="Unassembled WGS sequence"/>
</dbReference>
<dbReference type="PANTHER" id="PTHR33437">
    <property type="entry name" value="OS06G0361200 PROTEIN"/>
    <property type="match status" value="1"/>
</dbReference>
<feature type="region of interest" description="Disordered" evidence="1">
    <location>
        <begin position="1"/>
        <end position="22"/>
    </location>
</feature>
<feature type="domain" description="Integrase catalytic" evidence="2">
    <location>
        <begin position="1010"/>
        <end position="1187"/>
    </location>
</feature>
<feature type="compositionally biased region" description="Low complexity" evidence="1">
    <location>
        <begin position="1"/>
        <end position="11"/>
    </location>
</feature>
<dbReference type="InterPro" id="IPR036397">
    <property type="entry name" value="RNaseH_sf"/>
</dbReference>
<dbReference type="GO" id="GO:0003676">
    <property type="term" value="F:nucleic acid binding"/>
    <property type="evidence" value="ECO:0007669"/>
    <property type="project" value="InterPro"/>
</dbReference>
<evidence type="ECO:0000259" key="2">
    <source>
        <dbReference type="PROSITE" id="PS50994"/>
    </source>
</evidence>
<comment type="caution">
    <text evidence="3">The sequence shown here is derived from an EMBL/GenBank/DDBJ whole genome shotgun (WGS) entry which is preliminary data.</text>
</comment>
<dbReference type="PROSITE" id="PS50994">
    <property type="entry name" value="INTEGRASE"/>
    <property type="match status" value="1"/>
</dbReference>
<proteinExistence type="predicted"/>
<dbReference type="Gene3D" id="3.30.420.10">
    <property type="entry name" value="Ribonuclease H-like superfamily/Ribonuclease H"/>
    <property type="match status" value="1"/>
</dbReference>
<reference evidence="3 4" key="1">
    <citation type="journal article" date="2021" name="Commun. Biol.">
        <title>The genome of Shorea leprosula (Dipterocarpaceae) highlights the ecological relevance of drought in aseasonal tropical rainforests.</title>
        <authorList>
            <person name="Ng K.K.S."/>
            <person name="Kobayashi M.J."/>
            <person name="Fawcett J.A."/>
            <person name="Hatakeyama M."/>
            <person name="Paape T."/>
            <person name="Ng C.H."/>
            <person name="Ang C.C."/>
            <person name="Tnah L.H."/>
            <person name="Lee C.T."/>
            <person name="Nishiyama T."/>
            <person name="Sese J."/>
            <person name="O'Brien M.J."/>
            <person name="Copetti D."/>
            <person name="Mohd Noor M.I."/>
            <person name="Ong R.C."/>
            <person name="Putra M."/>
            <person name="Sireger I.Z."/>
            <person name="Indrioko S."/>
            <person name="Kosugi Y."/>
            <person name="Izuno A."/>
            <person name="Isagi Y."/>
            <person name="Lee S.L."/>
            <person name="Shimizu K.K."/>
        </authorList>
    </citation>
    <scope>NUCLEOTIDE SEQUENCE [LARGE SCALE GENOMIC DNA]</scope>
    <source>
        <strain evidence="3">214</strain>
    </source>
</reference>
<dbReference type="EMBL" id="BPVZ01000039">
    <property type="protein sequence ID" value="GKV13723.1"/>
    <property type="molecule type" value="Genomic_DNA"/>
</dbReference>
<protein>
    <recommendedName>
        <fullName evidence="2">Integrase catalytic domain-containing protein</fullName>
    </recommendedName>
</protein>